<dbReference type="Proteomes" id="UP001596189">
    <property type="component" value="Unassembled WGS sequence"/>
</dbReference>
<dbReference type="RefSeq" id="WP_345715899.1">
    <property type="nucleotide sequence ID" value="NZ_BAABFP010000004.1"/>
</dbReference>
<evidence type="ECO:0000259" key="3">
    <source>
        <dbReference type="Pfam" id="PF14230"/>
    </source>
</evidence>
<dbReference type="InterPro" id="IPR025637">
    <property type="entry name" value="DUF4333"/>
</dbReference>
<accession>A0ABW1JEF1</accession>
<reference evidence="5" key="1">
    <citation type="journal article" date="2019" name="Int. J. Syst. Evol. Microbiol.">
        <title>The Global Catalogue of Microorganisms (GCM) 10K type strain sequencing project: providing services to taxonomists for standard genome sequencing and annotation.</title>
        <authorList>
            <consortium name="The Broad Institute Genomics Platform"/>
            <consortium name="The Broad Institute Genome Sequencing Center for Infectious Disease"/>
            <person name="Wu L."/>
            <person name="Ma J."/>
        </authorList>
    </citation>
    <scope>NUCLEOTIDE SEQUENCE [LARGE SCALE GENOMIC DNA]</scope>
    <source>
        <strain evidence="5">KACC 14249</strain>
    </source>
</reference>
<dbReference type="EMBL" id="JBHSRD010000003">
    <property type="protein sequence ID" value="MFC6007093.1"/>
    <property type="molecule type" value="Genomic_DNA"/>
</dbReference>
<feature type="region of interest" description="Disordered" evidence="1">
    <location>
        <begin position="1"/>
        <end position="53"/>
    </location>
</feature>
<dbReference type="Pfam" id="PF14230">
    <property type="entry name" value="DUF4333"/>
    <property type="match status" value="1"/>
</dbReference>
<keyword evidence="5" id="KW-1185">Reference proteome</keyword>
<proteinExistence type="predicted"/>
<organism evidence="4 5">
    <name type="scientific">Angustibacter luteus</name>
    <dbReference type="NCBI Taxonomy" id="658456"/>
    <lineage>
        <taxon>Bacteria</taxon>
        <taxon>Bacillati</taxon>
        <taxon>Actinomycetota</taxon>
        <taxon>Actinomycetes</taxon>
        <taxon>Kineosporiales</taxon>
        <taxon>Kineosporiaceae</taxon>
    </lineage>
</organism>
<feature type="transmembrane region" description="Helical" evidence="2">
    <location>
        <begin position="59"/>
        <end position="81"/>
    </location>
</feature>
<comment type="caution">
    <text evidence="4">The sequence shown here is derived from an EMBL/GenBank/DDBJ whole genome shotgun (WGS) entry which is preliminary data.</text>
</comment>
<keyword evidence="2" id="KW-0472">Membrane</keyword>
<feature type="compositionally biased region" description="Low complexity" evidence="1">
    <location>
        <begin position="25"/>
        <end position="39"/>
    </location>
</feature>
<protein>
    <submittedName>
        <fullName evidence="4">DUF4333 domain-containing protein</fullName>
    </submittedName>
</protein>
<evidence type="ECO:0000313" key="5">
    <source>
        <dbReference type="Proteomes" id="UP001596189"/>
    </source>
</evidence>
<gene>
    <name evidence="4" type="ORF">ACFQDO_08115</name>
</gene>
<keyword evidence="2" id="KW-1133">Transmembrane helix</keyword>
<feature type="domain" description="DUF4333" evidence="3">
    <location>
        <begin position="103"/>
        <end position="167"/>
    </location>
</feature>
<sequence length="174" mass="18561">MSTPPPEPTQPTQPTQAFASPSPLPAHQQYPQYQQPYAPTSSWQPPAQPPRGESGATRVIAIVALVLAALACLGVLVVFVVTMVSGVGIDAGGDLEGTAPQVVAGQPYSGEALAAEVQHVFEYEGWSVDSMDCPDTPRVDYDAQTTCHGVVDDYEENVTVDFQDAEGHFKVFEE</sequence>
<evidence type="ECO:0000313" key="4">
    <source>
        <dbReference type="EMBL" id="MFC6007093.1"/>
    </source>
</evidence>
<keyword evidence="2" id="KW-0812">Transmembrane</keyword>
<evidence type="ECO:0000256" key="2">
    <source>
        <dbReference type="SAM" id="Phobius"/>
    </source>
</evidence>
<name>A0ABW1JEF1_9ACTN</name>
<evidence type="ECO:0000256" key="1">
    <source>
        <dbReference type="SAM" id="MobiDB-lite"/>
    </source>
</evidence>
<feature type="compositionally biased region" description="Pro residues" evidence="1">
    <location>
        <begin position="1"/>
        <end position="11"/>
    </location>
</feature>